<sequence length="362" mass="37851">MGFVVDYTRVFDRVRGSLLGGAVGDALGWPIEFLRLEQIRQRYGADGVTGFLPQHIADAPQQITDDTQMTLFTAEGLLRSEPGADPVPALRRAYLRWLQTQRQDEPAAQADGWLVSLPFLYAVRAPGNACMSGLGQQARGYLAPRPIGAAGRVNPESKGCGTVMRSAPFGLAGLGPDRAFTAAARAAQLTHGHPTGYIAAGAFAALVDRVVSGVELPIAVQETVTQLTALPASEETTAALSRAVELSEQPAAAELVEQVGAGWVAEECLAIAVYCALHAARTGDVRAALLLSVNHSGDSDSTGAVAGNLIGAIHGVSALPLDWSGAVEGRDVLVQVADDLVMNFGLGDRSALGARYPFDEGL</sequence>
<evidence type="ECO:0000256" key="2">
    <source>
        <dbReference type="ARBA" id="ARBA00022801"/>
    </source>
</evidence>
<dbReference type="PANTHER" id="PTHR16222">
    <property type="entry name" value="ADP-RIBOSYLGLYCOHYDROLASE"/>
    <property type="match status" value="1"/>
</dbReference>
<protein>
    <submittedName>
        <fullName evidence="3">ADP-ribosylglycohydrolase family protein</fullName>
    </submittedName>
</protein>
<dbReference type="InterPro" id="IPR050792">
    <property type="entry name" value="ADP-ribosylglycohydrolase"/>
</dbReference>
<dbReference type="InterPro" id="IPR036705">
    <property type="entry name" value="Ribosyl_crysJ1_sf"/>
</dbReference>
<comment type="caution">
    <text evidence="3">The sequence shown here is derived from an EMBL/GenBank/DDBJ whole genome shotgun (WGS) entry which is preliminary data.</text>
</comment>
<dbReference type="SUPFAM" id="SSF101478">
    <property type="entry name" value="ADP-ribosylglycohydrolase"/>
    <property type="match status" value="1"/>
</dbReference>
<name>A0ABS0CK35_9NOCA</name>
<comment type="similarity">
    <text evidence="1">Belongs to the ADP-ribosylglycohydrolase family.</text>
</comment>
<dbReference type="Gene3D" id="1.10.4080.10">
    <property type="entry name" value="ADP-ribosylation/Crystallin J1"/>
    <property type="match status" value="1"/>
</dbReference>
<reference evidence="3 4" key="1">
    <citation type="submission" date="2020-10" db="EMBL/GenBank/DDBJ databases">
        <title>Identification of Nocardia species via Next-generation sequencing and recognition of intraspecies genetic diversity.</title>
        <authorList>
            <person name="Li P."/>
            <person name="Li P."/>
            <person name="Lu B."/>
        </authorList>
    </citation>
    <scope>NUCLEOTIDE SEQUENCE [LARGE SCALE GENOMIC DNA]</scope>
    <source>
        <strain evidence="3 4">BJ06-0157</strain>
    </source>
</reference>
<evidence type="ECO:0000313" key="3">
    <source>
        <dbReference type="EMBL" id="MBF6296974.1"/>
    </source>
</evidence>
<dbReference type="Proteomes" id="UP000702209">
    <property type="component" value="Unassembled WGS sequence"/>
</dbReference>
<accession>A0ABS0CK35</accession>
<gene>
    <name evidence="3" type="ORF">IU459_05380</name>
</gene>
<organism evidence="3 4">
    <name type="scientific">Nocardia amamiensis</name>
    <dbReference type="NCBI Taxonomy" id="404578"/>
    <lineage>
        <taxon>Bacteria</taxon>
        <taxon>Bacillati</taxon>
        <taxon>Actinomycetota</taxon>
        <taxon>Actinomycetes</taxon>
        <taxon>Mycobacteriales</taxon>
        <taxon>Nocardiaceae</taxon>
        <taxon>Nocardia</taxon>
    </lineage>
</organism>
<dbReference type="Pfam" id="PF03747">
    <property type="entry name" value="ADP_ribosyl_GH"/>
    <property type="match status" value="1"/>
</dbReference>
<proteinExistence type="inferred from homology"/>
<evidence type="ECO:0000313" key="4">
    <source>
        <dbReference type="Proteomes" id="UP000702209"/>
    </source>
</evidence>
<dbReference type="InterPro" id="IPR005502">
    <property type="entry name" value="Ribosyl_crysJ1"/>
</dbReference>
<dbReference type="PANTHER" id="PTHR16222:SF24">
    <property type="entry name" value="ADP-RIBOSYLHYDROLASE ARH3"/>
    <property type="match status" value="1"/>
</dbReference>
<evidence type="ECO:0000256" key="1">
    <source>
        <dbReference type="ARBA" id="ARBA00010702"/>
    </source>
</evidence>
<keyword evidence="2" id="KW-0378">Hydrolase</keyword>
<keyword evidence="4" id="KW-1185">Reference proteome</keyword>
<dbReference type="EMBL" id="JADLQX010000003">
    <property type="protein sequence ID" value="MBF6296974.1"/>
    <property type="molecule type" value="Genomic_DNA"/>
</dbReference>